<dbReference type="PANTHER" id="PTHR35024:SF4">
    <property type="entry name" value="POLYMER-FORMING CYTOSKELETAL PROTEIN"/>
    <property type="match status" value="1"/>
</dbReference>
<dbReference type="Pfam" id="PF04519">
    <property type="entry name" value="Bactofilin"/>
    <property type="match status" value="1"/>
</dbReference>
<keyword evidence="3" id="KW-1185">Reference proteome</keyword>
<evidence type="ECO:0000256" key="1">
    <source>
        <dbReference type="ARBA" id="ARBA00044755"/>
    </source>
</evidence>
<reference evidence="2 3" key="1">
    <citation type="submission" date="2015-02" db="EMBL/GenBank/DDBJ databases">
        <title>Single-cell genomics of uncultivated deep-branching MTB reveals a conserved set of magnetosome genes.</title>
        <authorList>
            <person name="Kolinko S."/>
            <person name="Richter M."/>
            <person name="Glockner F.O."/>
            <person name="Brachmann A."/>
            <person name="Schuler D."/>
        </authorList>
    </citation>
    <scope>NUCLEOTIDE SEQUENCE [LARGE SCALE GENOMIC DNA]</scope>
    <source>
        <strain evidence="2">TM-1</strain>
    </source>
</reference>
<sequence length="137" mass="14656">MAELDGKINGLIGCGVSIQGKLSFDGVLRIDGVFEGEIDATGTLVVGEEGVLKSTIKVDTAIISGEVRGIVEAIRKVELHARAKMYGEIRTPVIVVYTGALFVGECLMANQSDLASQPNIVTRSNEELTQLPVKQKR</sequence>
<name>A0A0F3GTA2_9BACT</name>
<protein>
    <submittedName>
        <fullName evidence="2">Protein containing DUF583</fullName>
    </submittedName>
</protein>
<evidence type="ECO:0000313" key="2">
    <source>
        <dbReference type="EMBL" id="KJU85067.1"/>
    </source>
</evidence>
<evidence type="ECO:0000313" key="3">
    <source>
        <dbReference type="Proteomes" id="UP000033423"/>
    </source>
</evidence>
<comment type="caution">
    <text evidence="2">The sequence shown here is derived from an EMBL/GenBank/DDBJ whole genome shotgun (WGS) entry which is preliminary data.</text>
</comment>
<dbReference type="EMBL" id="LACI01001170">
    <property type="protein sequence ID" value="KJU85067.1"/>
    <property type="molecule type" value="Genomic_DNA"/>
</dbReference>
<proteinExistence type="inferred from homology"/>
<comment type="similarity">
    <text evidence="1">Belongs to the bactofilin family.</text>
</comment>
<dbReference type="InterPro" id="IPR007607">
    <property type="entry name" value="BacA/B"/>
</dbReference>
<dbReference type="Proteomes" id="UP000033423">
    <property type="component" value="Unassembled WGS sequence"/>
</dbReference>
<accession>A0A0F3GTA2</accession>
<dbReference type="AlphaFoldDB" id="A0A0F3GTA2"/>
<dbReference type="PANTHER" id="PTHR35024">
    <property type="entry name" value="HYPOTHETICAL CYTOSOLIC PROTEIN"/>
    <property type="match status" value="1"/>
</dbReference>
<gene>
    <name evidence="2" type="ORF">MBAV_002733</name>
</gene>
<organism evidence="2 3">
    <name type="scientific">Candidatus Magnetobacterium bavaricum</name>
    <dbReference type="NCBI Taxonomy" id="29290"/>
    <lineage>
        <taxon>Bacteria</taxon>
        <taxon>Pseudomonadati</taxon>
        <taxon>Nitrospirota</taxon>
        <taxon>Thermodesulfovibrionia</taxon>
        <taxon>Thermodesulfovibrionales</taxon>
        <taxon>Candidatus Magnetobacteriaceae</taxon>
        <taxon>Candidatus Magnetobacterium</taxon>
    </lineage>
</organism>